<gene>
    <name evidence="2" type="ORF">PGLA1383_LOCUS24337</name>
</gene>
<accession>A0A813EZQ8</accession>
<dbReference type="EMBL" id="CAJNNV010019076">
    <property type="protein sequence ID" value="CAE8606353.1"/>
    <property type="molecule type" value="Genomic_DNA"/>
</dbReference>
<comment type="caution">
    <text evidence="2">The sequence shown here is derived from an EMBL/GenBank/DDBJ whole genome shotgun (WGS) entry which is preliminary data.</text>
</comment>
<protein>
    <submittedName>
        <fullName evidence="2">Uncharacterized protein</fullName>
    </submittedName>
</protein>
<dbReference type="AlphaFoldDB" id="A0A813EZQ8"/>
<feature type="region of interest" description="Disordered" evidence="1">
    <location>
        <begin position="62"/>
        <end position="93"/>
    </location>
</feature>
<dbReference type="Proteomes" id="UP000654075">
    <property type="component" value="Unassembled WGS sequence"/>
</dbReference>
<evidence type="ECO:0000256" key="1">
    <source>
        <dbReference type="SAM" id="MobiDB-lite"/>
    </source>
</evidence>
<evidence type="ECO:0000313" key="3">
    <source>
        <dbReference type="Proteomes" id="UP000654075"/>
    </source>
</evidence>
<proteinExistence type="predicted"/>
<reference evidence="2" key="1">
    <citation type="submission" date="2021-02" db="EMBL/GenBank/DDBJ databases">
        <authorList>
            <person name="Dougan E. K."/>
            <person name="Rhodes N."/>
            <person name="Thang M."/>
            <person name="Chan C."/>
        </authorList>
    </citation>
    <scope>NUCLEOTIDE SEQUENCE</scope>
</reference>
<sequence length="679" mass="72818">VAIAKSEAEARARRAHEEERKRAAEEKRQEVQQIVDDVTKALGSAEAKLVAADDALRALAKDSGLSSDAVAQGTTEAEGRANEADEELGEAKAQSLKAEKACGDIPELRRLATRDVPWLQGEHKRAEALSEKCRGLIKVARDKAAQKASEEVDKLKAQAVAAVRAAMSAQGKSGEETFEEINGGSALSCESFVAYLKGLGGLEEALSPDSALAGRLFAHVAGSESEEGEIAKESFLELIKLFYKCVKGTVLSDDITIKSKTVRRLEVGEVLEALEGPSKDEGANVQRVRCLAVQENEEDCSLVQHSRKSSFGHEEKLKQEGRPASVPLLETAEKRDDGYHFDLFVKAGPGVTITGLPFDRSSDADATYGCGSGYLKCSCTYTSDGFRMTGYGTQGTMTALDFTCHDVIYSMPGHRPDTCTCNYTAALSYWGKARRFSQECSPKQCYKFEDYPGAPGGHVQDLERFHHPNGGGDAEKVIDWSFSVQAEALGSVVPETPAAVLGGWKPVASGAALSIKQSVTWSSTQTKASAKEVAEAFTAGSKYTFSSTESVEVPEVGKGEATQSVEVSLSSTTSWKNTITETMASTNGGAQEVTCNPAPCPSGTSYQWQTSVEKLGKWGALFDSCFFVCMPNQGQHPKCPFGTCCTGKSSDQCSTCTVQWCSESDPDCPFSDRSFKVAC</sequence>
<organism evidence="2 3">
    <name type="scientific">Polarella glacialis</name>
    <name type="common">Dinoflagellate</name>
    <dbReference type="NCBI Taxonomy" id="89957"/>
    <lineage>
        <taxon>Eukaryota</taxon>
        <taxon>Sar</taxon>
        <taxon>Alveolata</taxon>
        <taxon>Dinophyceae</taxon>
        <taxon>Suessiales</taxon>
        <taxon>Suessiaceae</taxon>
        <taxon>Polarella</taxon>
    </lineage>
</organism>
<name>A0A813EZQ8_POLGL</name>
<evidence type="ECO:0000313" key="2">
    <source>
        <dbReference type="EMBL" id="CAE8606353.1"/>
    </source>
</evidence>
<feature type="non-terminal residue" evidence="2">
    <location>
        <position position="1"/>
    </location>
</feature>
<feature type="region of interest" description="Disordered" evidence="1">
    <location>
        <begin position="1"/>
        <end position="30"/>
    </location>
</feature>
<keyword evidence="3" id="KW-1185">Reference proteome</keyword>